<dbReference type="Pfam" id="PF21196">
    <property type="entry name" value="PcrA_UvrD_tudor"/>
    <property type="match status" value="1"/>
</dbReference>
<dbReference type="RefSeq" id="WP_161824327.1">
    <property type="nucleotide sequence ID" value="NZ_WVIC01000007.1"/>
</dbReference>
<dbReference type="InterPro" id="IPR014017">
    <property type="entry name" value="DNA_helicase_UvrD-like_C"/>
</dbReference>
<evidence type="ECO:0000256" key="8">
    <source>
        <dbReference type="ARBA" id="ARBA00034617"/>
    </source>
</evidence>
<feature type="binding site" evidence="10">
    <location>
        <begin position="27"/>
        <end position="34"/>
    </location>
    <ligand>
        <name>ATP</name>
        <dbReference type="ChEBI" id="CHEBI:30616"/>
    </ligand>
</feature>
<dbReference type="PANTHER" id="PTHR11070:SF2">
    <property type="entry name" value="ATP-DEPENDENT DNA HELICASE SRS2"/>
    <property type="match status" value="1"/>
</dbReference>
<dbReference type="CDD" id="cd17932">
    <property type="entry name" value="DEXQc_UvrD"/>
    <property type="match status" value="1"/>
</dbReference>
<dbReference type="SUPFAM" id="SSF52540">
    <property type="entry name" value="P-loop containing nucleoside triphosphate hydrolases"/>
    <property type="match status" value="1"/>
</dbReference>
<evidence type="ECO:0000256" key="11">
    <source>
        <dbReference type="RuleBase" id="RU364053"/>
    </source>
</evidence>
<evidence type="ECO:0000256" key="10">
    <source>
        <dbReference type="PROSITE-ProRule" id="PRU00560"/>
    </source>
</evidence>
<keyword evidence="6 11" id="KW-0238">DNA-binding</keyword>
<dbReference type="InterPro" id="IPR013986">
    <property type="entry name" value="DExx_box_DNA_helicase_dom_sf"/>
</dbReference>
<comment type="catalytic activity">
    <reaction evidence="9 11">
        <text>ATP + H2O = ADP + phosphate + H(+)</text>
        <dbReference type="Rhea" id="RHEA:13065"/>
        <dbReference type="ChEBI" id="CHEBI:15377"/>
        <dbReference type="ChEBI" id="CHEBI:15378"/>
        <dbReference type="ChEBI" id="CHEBI:30616"/>
        <dbReference type="ChEBI" id="CHEBI:43474"/>
        <dbReference type="ChEBI" id="CHEBI:456216"/>
        <dbReference type="EC" id="5.6.2.4"/>
    </reaction>
</comment>
<accession>A0A8K1ZXF4</accession>
<evidence type="ECO:0000256" key="2">
    <source>
        <dbReference type="ARBA" id="ARBA00022741"/>
    </source>
</evidence>
<keyword evidence="3 10" id="KW-0378">Hydrolase</keyword>
<dbReference type="NCBIfam" id="TIGR01073">
    <property type="entry name" value="pcrA"/>
    <property type="match status" value="1"/>
</dbReference>
<evidence type="ECO:0000256" key="12">
    <source>
        <dbReference type="SAM" id="MobiDB-lite"/>
    </source>
</evidence>
<dbReference type="GO" id="GO:0005524">
    <property type="term" value="F:ATP binding"/>
    <property type="evidence" value="ECO:0007669"/>
    <property type="project" value="UniProtKB-UniRule"/>
</dbReference>
<dbReference type="InterPro" id="IPR027417">
    <property type="entry name" value="P-loop_NTPase"/>
</dbReference>
<evidence type="ECO:0000259" key="13">
    <source>
        <dbReference type="PROSITE" id="PS51198"/>
    </source>
</evidence>
<evidence type="ECO:0000256" key="5">
    <source>
        <dbReference type="ARBA" id="ARBA00022840"/>
    </source>
</evidence>
<keyword evidence="5 10" id="KW-0067">ATP-binding</keyword>
<organism evidence="15 16">
    <name type="scientific">Petrachloros mirabilis ULC683</name>
    <dbReference type="NCBI Taxonomy" id="2781853"/>
    <lineage>
        <taxon>Bacteria</taxon>
        <taxon>Bacillati</taxon>
        <taxon>Cyanobacteriota</taxon>
        <taxon>Cyanophyceae</taxon>
        <taxon>Synechococcales</taxon>
        <taxon>Petrachlorosaceae</taxon>
        <taxon>Petrachloros</taxon>
        <taxon>Petrachloros mirabilis</taxon>
    </lineage>
</organism>
<dbReference type="PROSITE" id="PS51217">
    <property type="entry name" value="UVRD_HELICASE_CTER"/>
    <property type="match status" value="1"/>
</dbReference>
<dbReference type="FunFam" id="1.10.486.10:FF:000003">
    <property type="entry name" value="ATP-dependent DNA helicase"/>
    <property type="match status" value="1"/>
</dbReference>
<dbReference type="GO" id="GO:0000725">
    <property type="term" value="P:recombinational repair"/>
    <property type="evidence" value="ECO:0007669"/>
    <property type="project" value="TreeGrafter"/>
</dbReference>
<evidence type="ECO:0000256" key="1">
    <source>
        <dbReference type="ARBA" id="ARBA00009922"/>
    </source>
</evidence>
<evidence type="ECO:0000256" key="9">
    <source>
        <dbReference type="ARBA" id="ARBA00048988"/>
    </source>
</evidence>
<dbReference type="GO" id="GO:0043138">
    <property type="term" value="F:3'-5' DNA helicase activity"/>
    <property type="evidence" value="ECO:0007669"/>
    <property type="project" value="UniProtKB-EC"/>
</dbReference>
<evidence type="ECO:0000256" key="4">
    <source>
        <dbReference type="ARBA" id="ARBA00022806"/>
    </source>
</evidence>
<dbReference type="InterPro" id="IPR014016">
    <property type="entry name" value="UvrD-like_ATP-bd"/>
</dbReference>
<dbReference type="EMBL" id="WVIC01000007">
    <property type="protein sequence ID" value="NCJ05847.1"/>
    <property type="molecule type" value="Genomic_DNA"/>
</dbReference>
<evidence type="ECO:0000256" key="3">
    <source>
        <dbReference type="ARBA" id="ARBA00022801"/>
    </source>
</evidence>
<dbReference type="Gene3D" id="1.10.10.160">
    <property type="match status" value="1"/>
</dbReference>
<dbReference type="GO" id="GO:0033202">
    <property type="term" value="C:DNA helicase complex"/>
    <property type="evidence" value="ECO:0007669"/>
    <property type="project" value="TreeGrafter"/>
</dbReference>
<comment type="similarity">
    <text evidence="1 11">Belongs to the helicase family. UvrD subfamily.</text>
</comment>
<dbReference type="Pfam" id="PF13361">
    <property type="entry name" value="UvrD_C"/>
    <property type="match status" value="1"/>
</dbReference>
<comment type="caution">
    <text evidence="15">The sequence shown here is derived from an EMBL/GenBank/DDBJ whole genome shotgun (WGS) entry which is preliminary data.</text>
</comment>
<keyword evidence="4 10" id="KW-0347">Helicase</keyword>
<keyword evidence="7" id="KW-0413">Isomerase</keyword>
<dbReference type="PROSITE" id="PS51198">
    <property type="entry name" value="UVRD_HELICASE_ATP_BIND"/>
    <property type="match status" value="1"/>
</dbReference>
<gene>
    <name evidence="15" type="primary">pcrA</name>
    <name evidence="15" type="ORF">GS597_04840</name>
</gene>
<dbReference type="EC" id="5.6.2.4" evidence="11"/>
<dbReference type="GO" id="GO:0016787">
    <property type="term" value="F:hydrolase activity"/>
    <property type="evidence" value="ECO:0007669"/>
    <property type="project" value="UniProtKB-UniRule"/>
</dbReference>
<dbReference type="PANTHER" id="PTHR11070">
    <property type="entry name" value="UVRD / RECB / PCRA DNA HELICASE FAMILY MEMBER"/>
    <property type="match status" value="1"/>
</dbReference>
<comment type="catalytic activity">
    <reaction evidence="8">
        <text>Couples ATP hydrolysis with the unwinding of duplex DNA by translocating in the 3'-5' direction.</text>
        <dbReference type="EC" id="5.6.2.4"/>
    </reaction>
</comment>
<keyword evidence="16" id="KW-1185">Reference proteome</keyword>
<dbReference type="FunFam" id="1.10.10.160:FF:000001">
    <property type="entry name" value="ATP-dependent DNA helicase"/>
    <property type="match status" value="1"/>
</dbReference>
<dbReference type="GO" id="GO:0003677">
    <property type="term" value="F:DNA binding"/>
    <property type="evidence" value="ECO:0007669"/>
    <property type="project" value="UniProtKB-KW"/>
</dbReference>
<dbReference type="Gene3D" id="3.40.50.300">
    <property type="entry name" value="P-loop containing nucleotide triphosphate hydrolases"/>
    <property type="match status" value="2"/>
</dbReference>
<evidence type="ECO:0000256" key="7">
    <source>
        <dbReference type="ARBA" id="ARBA00023235"/>
    </source>
</evidence>
<dbReference type="GO" id="GO:0009314">
    <property type="term" value="P:response to radiation"/>
    <property type="evidence" value="ECO:0007669"/>
    <property type="project" value="UniProtKB-ARBA"/>
</dbReference>
<sequence>MTDFLSHLNPSQRRAVEHVYGPLLVVAGAGSGKTRALTYRISNLVLSHRINPEHILAVTFTNKAAREMKERIETLFAERLALSEKSKALGLLPPHEQTKLRSRVYKTVTKHLWIGTFHSLCARILRFDIHKFADEKGRRWERNFSIFDESDVQSLIKNIVVNQLNLDDRKFQPRSVRYAISTAKNQGLSAQDLEAEQPDFRGRVIANVYSLYQDALAANNALDFDDLIRVLVLLLQTNPEVLNYWNRQFHHILVDEYQDTNRTQYDLIKLLATNNQSPEHFRDWHSRSVFVVGDADQSIYSFRSADFTILMGFQDDFGDGLADTETQTMVKLEENYRSTANILQAANTLIEHNTERIDKVLKPTRGEGESIYCHRADDELQEAAFVVDQIRTLERQHPEITWGDFAILYRTNAQSRAFEDSLVRWGVPYTVVGGLKFYDRKEIKDVLAYLRLIVNPADTVSLQRIINTPRRGIGKTTLDRLMTAAQELDIPLWELLKEDAAVKTLAGRSAKAILQFAHMIQRWQLQAATASATDILQGVLTDSGYTQDLQNQETDEAEDRLQNVQELFNAAKQFADENSDESLAAFLSSTALASDLDDLNGKDVVSLMTLHSAKGLEFPVVFLVGLEQGLFPNFRALNDPAALEEERRLCYVGITRAQERLFISYARERRLYGNREPAVPSGFLSELPSELLQANYRLGKTGKSLKSKAKSSKTRSNQPSSPQGWKVGDRLYHETYGVGEVVNIFGEGDKMCLAAKFPGMVKKIINPRLTPLQKIDQN</sequence>
<dbReference type="AlphaFoldDB" id="A0A8K1ZXF4"/>
<dbReference type="Proteomes" id="UP000607397">
    <property type="component" value="Unassembled WGS sequence"/>
</dbReference>
<feature type="domain" description="UvrD-like helicase C-terminal" evidence="14">
    <location>
        <begin position="340"/>
        <end position="615"/>
    </location>
</feature>
<feature type="compositionally biased region" description="Basic residues" evidence="12">
    <location>
        <begin position="703"/>
        <end position="713"/>
    </location>
</feature>
<evidence type="ECO:0000256" key="6">
    <source>
        <dbReference type="ARBA" id="ARBA00023125"/>
    </source>
</evidence>
<dbReference type="InterPro" id="IPR000212">
    <property type="entry name" value="DNA_helicase_UvrD/REP"/>
</dbReference>
<evidence type="ECO:0000313" key="15">
    <source>
        <dbReference type="EMBL" id="NCJ05847.1"/>
    </source>
</evidence>
<proteinExistence type="inferred from homology"/>
<keyword evidence="2 10" id="KW-0547">Nucleotide-binding</keyword>
<evidence type="ECO:0000259" key="14">
    <source>
        <dbReference type="PROSITE" id="PS51217"/>
    </source>
</evidence>
<dbReference type="InterPro" id="IPR005751">
    <property type="entry name" value="ATP-dep_DNA_helicase_PcrA"/>
</dbReference>
<dbReference type="GO" id="GO:0006260">
    <property type="term" value="P:DNA replication"/>
    <property type="evidence" value="ECO:0007669"/>
    <property type="project" value="InterPro"/>
</dbReference>
<dbReference type="Gene3D" id="1.10.486.10">
    <property type="entry name" value="PCRA, domain 4"/>
    <property type="match status" value="1"/>
</dbReference>
<reference evidence="15" key="1">
    <citation type="submission" date="2019-12" db="EMBL/GenBank/DDBJ databases">
        <title>High-Quality draft genome sequences of three cyanobacteria isolated from the limestone walls of the Old Cathedral of Coimbra.</title>
        <authorList>
            <person name="Tiago I."/>
            <person name="Soares F."/>
            <person name="Portugal A."/>
        </authorList>
    </citation>
    <scope>NUCLEOTIDE SEQUENCE [LARGE SCALE GENOMIC DNA]</scope>
    <source>
        <strain evidence="15">C</strain>
    </source>
</reference>
<dbReference type="GO" id="GO:0005829">
    <property type="term" value="C:cytosol"/>
    <property type="evidence" value="ECO:0007669"/>
    <property type="project" value="TreeGrafter"/>
</dbReference>
<dbReference type="Pfam" id="PF00580">
    <property type="entry name" value="UvrD-helicase"/>
    <property type="match status" value="1"/>
</dbReference>
<evidence type="ECO:0000313" key="16">
    <source>
        <dbReference type="Proteomes" id="UP000607397"/>
    </source>
</evidence>
<dbReference type="CDD" id="cd18807">
    <property type="entry name" value="SF1_C_UvrD"/>
    <property type="match status" value="1"/>
</dbReference>
<name>A0A8K1ZXF4_9CYAN</name>
<feature type="domain" description="UvrD-like helicase ATP-binding" evidence="13">
    <location>
        <begin position="6"/>
        <end position="339"/>
    </location>
</feature>
<feature type="region of interest" description="Disordered" evidence="12">
    <location>
        <begin position="702"/>
        <end position="726"/>
    </location>
</feature>
<protein>
    <recommendedName>
        <fullName evidence="11">ATP-dependent DNA helicase</fullName>
        <ecNumber evidence="11">5.6.2.4</ecNumber>
    </recommendedName>
</protein>